<dbReference type="SUPFAM" id="SSF50475">
    <property type="entry name" value="FMN-binding split barrel"/>
    <property type="match status" value="1"/>
</dbReference>
<reference evidence="2 4" key="1">
    <citation type="submission" date="2015-09" db="EMBL/GenBank/DDBJ databases">
        <authorList>
            <consortium name="Pathogen Informatics"/>
        </authorList>
    </citation>
    <scope>NUCLEOTIDE SEQUENCE [LARGE SCALE GENOMIC DNA]</scope>
    <source>
        <strain evidence="2 4">2789STDY5834846</strain>
    </source>
</reference>
<protein>
    <submittedName>
        <fullName evidence="2">General stress protein</fullName>
    </submittedName>
    <submittedName>
        <fullName evidence="3">Pyridoxamine 5'-phosphate oxidase family protein</fullName>
    </submittedName>
</protein>
<dbReference type="Gene3D" id="2.30.110.10">
    <property type="entry name" value="Electron Transport, Fmn-binding Protein, Chain A"/>
    <property type="match status" value="1"/>
</dbReference>
<dbReference type="InterPro" id="IPR012349">
    <property type="entry name" value="Split_barrel_FMN-bd"/>
</dbReference>
<dbReference type="Pfam" id="PF01243">
    <property type="entry name" value="PNPOx_N"/>
    <property type="match status" value="1"/>
</dbReference>
<accession>A0A174HQA3</accession>
<evidence type="ECO:0000313" key="2">
    <source>
        <dbReference type="EMBL" id="CUO75467.1"/>
    </source>
</evidence>
<evidence type="ECO:0000313" key="4">
    <source>
        <dbReference type="Proteomes" id="UP000095606"/>
    </source>
</evidence>
<feature type="domain" description="Pyridoxamine 5'-phosphate oxidase N-terminal" evidence="1">
    <location>
        <begin position="6"/>
        <end position="127"/>
    </location>
</feature>
<dbReference type="GeneID" id="69591159"/>
<gene>
    <name evidence="2" type="ORF">ERS852461_01038</name>
    <name evidence="3" type="ORF">NXY30_23770</name>
</gene>
<dbReference type="Proteomes" id="UP000095606">
    <property type="component" value="Unassembled WGS sequence"/>
</dbReference>
<keyword evidence="5" id="KW-1185">Reference proteome</keyword>
<dbReference type="Proteomes" id="UP001060104">
    <property type="component" value="Chromosome"/>
</dbReference>
<dbReference type="RefSeq" id="WP_055268995.1">
    <property type="nucleotide sequence ID" value="NZ_CABMFH010000015.1"/>
</dbReference>
<dbReference type="InterPro" id="IPR011576">
    <property type="entry name" value="Pyridox_Oxase_N"/>
</dbReference>
<reference evidence="3" key="2">
    <citation type="submission" date="2022-08" db="EMBL/GenBank/DDBJ databases">
        <title>Genome Sequencing of Bacteroides fragilis Group Isolates with Nanopore Technology.</title>
        <authorList>
            <person name="Tisza M.J."/>
            <person name="Smith D."/>
            <person name="Dekker J.P."/>
        </authorList>
    </citation>
    <scope>NUCLEOTIDE SEQUENCE</scope>
    <source>
        <strain evidence="3">BFG-527</strain>
    </source>
</reference>
<accession>A0A3E5G9K6</accession>
<proteinExistence type="predicted"/>
<dbReference type="PANTHER" id="PTHR34818:SF1">
    <property type="entry name" value="PROTEIN BLI-3"/>
    <property type="match status" value="1"/>
</dbReference>
<dbReference type="PANTHER" id="PTHR34818">
    <property type="entry name" value="PROTEIN BLI-3"/>
    <property type="match status" value="1"/>
</dbReference>
<dbReference type="InterPro" id="IPR052917">
    <property type="entry name" value="Stress-Dev_Protein"/>
</dbReference>
<evidence type="ECO:0000313" key="5">
    <source>
        <dbReference type="Proteomes" id="UP001060104"/>
    </source>
</evidence>
<name>A0A3E5G9K6_9BACE</name>
<evidence type="ECO:0000313" key="3">
    <source>
        <dbReference type="EMBL" id="UVQ73977.1"/>
    </source>
</evidence>
<organism evidence="2 4">
    <name type="scientific">Bacteroides faecis</name>
    <dbReference type="NCBI Taxonomy" id="674529"/>
    <lineage>
        <taxon>Bacteria</taxon>
        <taxon>Pseudomonadati</taxon>
        <taxon>Bacteroidota</taxon>
        <taxon>Bacteroidia</taxon>
        <taxon>Bacteroidales</taxon>
        <taxon>Bacteroidaceae</taxon>
        <taxon>Bacteroides</taxon>
    </lineage>
</organism>
<dbReference type="EMBL" id="CP103141">
    <property type="protein sequence ID" value="UVQ73977.1"/>
    <property type="molecule type" value="Genomic_DNA"/>
</dbReference>
<sequence length="138" mass="15392">MSTKTMKEKAAELLRKCEVVVLSSVNKEGYPRPVPMSKIAAEGISAIWMSTGANSLKTIDFLSNPKAGLCFQEKGDSVALMGEVEVVTDEKLKKELWQDWFIEHFPGGPTDPGYVLLKFTANHATYWIEGTFIHKKLN</sequence>
<evidence type="ECO:0000259" key="1">
    <source>
        <dbReference type="Pfam" id="PF01243"/>
    </source>
</evidence>
<dbReference type="AlphaFoldDB" id="A0A3E5G9K6"/>
<dbReference type="EMBL" id="CZAE01000003">
    <property type="protein sequence ID" value="CUO75467.1"/>
    <property type="molecule type" value="Genomic_DNA"/>
</dbReference>